<dbReference type="InterPro" id="IPR029063">
    <property type="entry name" value="SAM-dependent_MTases_sf"/>
</dbReference>
<evidence type="ECO:0000256" key="1">
    <source>
        <dbReference type="ARBA" id="ARBA00038158"/>
    </source>
</evidence>
<dbReference type="CDD" id="cd02440">
    <property type="entry name" value="AdoMet_MTases"/>
    <property type="match status" value="1"/>
</dbReference>
<keyword evidence="2" id="KW-0489">Methyltransferase</keyword>
<dbReference type="GO" id="GO:0032259">
    <property type="term" value="P:methylation"/>
    <property type="evidence" value="ECO:0007669"/>
    <property type="project" value="UniProtKB-KW"/>
</dbReference>
<comment type="caution">
    <text evidence="2">The sequence shown here is derived from an EMBL/GenBank/DDBJ whole genome shotgun (WGS) entry which is preliminary data.</text>
</comment>
<dbReference type="PANTHER" id="PTHR43591">
    <property type="entry name" value="METHYLTRANSFERASE"/>
    <property type="match status" value="1"/>
</dbReference>
<organism evidence="2 3">
    <name type="scientific">Apiospora arundinis</name>
    <dbReference type="NCBI Taxonomy" id="335852"/>
    <lineage>
        <taxon>Eukaryota</taxon>
        <taxon>Fungi</taxon>
        <taxon>Dikarya</taxon>
        <taxon>Ascomycota</taxon>
        <taxon>Pezizomycotina</taxon>
        <taxon>Sordariomycetes</taxon>
        <taxon>Xylariomycetidae</taxon>
        <taxon>Amphisphaeriales</taxon>
        <taxon>Apiosporaceae</taxon>
        <taxon>Apiospora</taxon>
    </lineage>
</organism>
<dbReference type="PANTHER" id="PTHR43591:SF108">
    <property type="entry name" value="S-ADENOSYL-L-METHIONINE-DEPENDENT METHYLTRANSFERASE"/>
    <property type="match status" value="1"/>
</dbReference>
<accession>A0ABR2I0G5</accession>
<sequence length="243" mass="26685">MEAKCITERNRDFFDQGAAHVYNVPWIRDLVSRISGFLVSNHDWLGVRVGDSSKRMLDYAGGNGTAVSLPFRDYFGTIRCIDLSSAMVAQYNANASSQGLSSDRMLAVQGDLLSSDVKESLADDPEWSGFDLIVMSMALHHVTDPEMMVTKLAERLNTGGTLAFVDWVSKPEGLSGEEELAMKSHASHGTITKHGFTKEEMDVYFEKAGLVDCEFKIATDFQMPPEVGGGERSAFVARAKRAS</sequence>
<evidence type="ECO:0000313" key="3">
    <source>
        <dbReference type="Proteomes" id="UP001390339"/>
    </source>
</evidence>
<protein>
    <submittedName>
        <fullName evidence="2">Methyltransferase domain-containing protein</fullName>
    </submittedName>
</protein>
<dbReference type="Gene3D" id="3.40.50.150">
    <property type="entry name" value="Vaccinia Virus protein VP39"/>
    <property type="match status" value="1"/>
</dbReference>
<keyword evidence="2" id="KW-0808">Transferase</keyword>
<dbReference type="EMBL" id="JAPCWZ010000007">
    <property type="protein sequence ID" value="KAK8855821.1"/>
    <property type="molecule type" value="Genomic_DNA"/>
</dbReference>
<dbReference type="GO" id="GO:0008168">
    <property type="term" value="F:methyltransferase activity"/>
    <property type="evidence" value="ECO:0007669"/>
    <property type="project" value="UniProtKB-KW"/>
</dbReference>
<keyword evidence="3" id="KW-1185">Reference proteome</keyword>
<dbReference type="Proteomes" id="UP001390339">
    <property type="component" value="Unassembled WGS sequence"/>
</dbReference>
<gene>
    <name evidence="2" type="ORF">PGQ11_011733</name>
</gene>
<dbReference type="SUPFAM" id="SSF53335">
    <property type="entry name" value="S-adenosyl-L-methionine-dependent methyltransferases"/>
    <property type="match status" value="1"/>
</dbReference>
<proteinExistence type="inferred from homology"/>
<dbReference type="Pfam" id="PF13489">
    <property type="entry name" value="Methyltransf_23"/>
    <property type="match status" value="1"/>
</dbReference>
<name>A0ABR2I0G5_9PEZI</name>
<evidence type="ECO:0000313" key="2">
    <source>
        <dbReference type="EMBL" id="KAK8855821.1"/>
    </source>
</evidence>
<reference evidence="2 3" key="1">
    <citation type="journal article" date="2024" name="IMA Fungus">
        <title>Apiospora arundinis, a panoply of carbohydrate-active enzymes and secondary metabolites.</title>
        <authorList>
            <person name="Sorensen T."/>
            <person name="Petersen C."/>
            <person name="Muurmann A.T."/>
            <person name="Christiansen J.V."/>
            <person name="Brundto M.L."/>
            <person name="Overgaard C.K."/>
            <person name="Boysen A.T."/>
            <person name="Wollenberg R.D."/>
            <person name="Larsen T.O."/>
            <person name="Sorensen J.L."/>
            <person name="Nielsen K.L."/>
            <person name="Sondergaard T.E."/>
        </authorList>
    </citation>
    <scope>NUCLEOTIDE SEQUENCE [LARGE SCALE GENOMIC DNA]</scope>
    <source>
        <strain evidence="2 3">AAU 773</strain>
    </source>
</reference>
<comment type="similarity">
    <text evidence="1">Belongs to the methyltransferase superfamily. LaeA methyltransferase family.</text>
</comment>